<feature type="compositionally biased region" description="Polar residues" evidence="1">
    <location>
        <begin position="1"/>
        <end position="10"/>
    </location>
</feature>
<name>A0A5J4ZZC3_9ASTE</name>
<dbReference type="AlphaFoldDB" id="A0A5J4ZZC3"/>
<dbReference type="EMBL" id="CM018048">
    <property type="protein sequence ID" value="KAA8522411.1"/>
    <property type="molecule type" value="Genomic_DNA"/>
</dbReference>
<reference evidence="2 3" key="1">
    <citation type="submission" date="2019-09" db="EMBL/GenBank/DDBJ databases">
        <title>A chromosome-level genome assembly of the Chinese tupelo Nyssa sinensis.</title>
        <authorList>
            <person name="Yang X."/>
            <person name="Kang M."/>
            <person name="Yang Y."/>
            <person name="Xiong H."/>
            <person name="Wang M."/>
            <person name="Zhang Z."/>
            <person name="Wang Z."/>
            <person name="Wu H."/>
            <person name="Ma T."/>
            <person name="Liu J."/>
            <person name="Xi Z."/>
        </authorList>
    </citation>
    <scope>NUCLEOTIDE SEQUENCE [LARGE SCALE GENOMIC DNA]</scope>
    <source>
        <strain evidence="2">J267</strain>
        <tissue evidence="2">Leaf</tissue>
    </source>
</reference>
<feature type="region of interest" description="Disordered" evidence="1">
    <location>
        <begin position="1"/>
        <end position="59"/>
    </location>
</feature>
<evidence type="ECO:0000313" key="3">
    <source>
        <dbReference type="Proteomes" id="UP000325577"/>
    </source>
</evidence>
<gene>
    <name evidence="2" type="ORF">F0562_013228</name>
</gene>
<protein>
    <submittedName>
        <fullName evidence="2">Uncharacterized protein</fullName>
    </submittedName>
</protein>
<organism evidence="2 3">
    <name type="scientific">Nyssa sinensis</name>
    <dbReference type="NCBI Taxonomy" id="561372"/>
    <lineage>
        <taxon>Eukaryota</taxon>
        <taxon>Viridiplantae</taxon>
        <taxon>Streptophyta</taxon>
        <taxon>Embryophyta</taxon>
        <taxon>Tracheophyta</taxon>
        <taxon>Spermatophyta</taxon>
        <taxon>Magnoliopsida</taxon>
        <taxon>eudicotyledons</taxon>
        <taxon>Gunneridae</taxon>
        <taxon>Pentapetalae</taxon>
        <taxon>asterids</taxon>
        <taxon>Cornales</taxon>
        <taxon>Nyssaceae</taxon>
        <taxon>Nyssa</taxon>
    </lineage>
</organism>
<dbReference type="Proteomes" id="UP000325577">
    <property type="component" value="Linkage Group LG5"/>
</dbReference>
<proteinExistence type="predicted"/>
<evidence type="ECO:0000256" key="1">
    <source>
        <dbReference type="SAM" id="MobiDB-lite"/>
    </source>
</evidence>
<keyword evidence="3" id="KW-1185">Reference proteome</keyword>
<evidence type="ECO:0000313" key="2">
    <source>
        <dbReference type="EMBL" id="KAA8522411.1"/>
    </source>
</evidence>
<accession>A0A5J4ZZC3</accession>
<sequence>MISTRYGSSSPRRHSVGATHQRQTLSGGKHSGLNEKAASDLDNSSEYSDKHSEAGSQQSVDDFRHHKEFFRQSRLAVVDGVQNFTEDIESRLAAVDGGQSYTDDIELLGFGVADSEERLSDISDGDLSMGTETDGSMSSIVEFTLFPETAKPVAENTGKPNVPSKLPKPQLKQVASQIFSVVINQDLIESVIKLQKTHCWELLFNQGRQTLAVIRRQLG</sequence>
<dbReference type="OrthoDB" id="1747851at2759"/>